<comment type="caution">
    <text evidence="1">The sequence shown here is derived from an EMBL/GenBank/DDBJ whole genome shotgun (WGS) entry which is preliminary data.</text>
</comment>
<proteinExistence type="predicted"/>
<dbReference type="AlphaFoldDB" id="A0A8X6UT19"/>
<name>A0A8X6UT19_TRICX</name>
<feature type="non-terminal residue" evidence="1">
    <location>
        <position position="1"/>
    </location>
</feature>
<keyword evidence="2" id="KW-1185">Reference proteome</keyword>
<sequence length="204" mass="23501">RFNFPNPEVGGAAGLSGLPEVYFSGFENVEEFIEGIDNQIKWLETPSDLACAYLKGHLLEWAWYEIFGSALVQNTATDFAQSKSALTKTFLVVRNRKDLEIEFYSSQQNMDQEPKDFVYDLLKIHKKLGLGMSEEALVDHIFVRIEPQVQNYVEFRNPETTAQLLEVLAKFEERYSCKKIQGSRNTDNVERRSWNDLRMSTNGD</sequence>
<evidence type="ECO:0000313" key="1">
    <source>
        <dbReference type="EMBL" id="GFX91471.1"/>
    </source>
</evidence>
<evidence type="ECO:0000313" key="2">
    <source>
        <dbReference type="Proteomes" id="UP000887159"/>
    </source>
</evidence>
<accession>A0A8X6UT19</accession>
<reference evidence="1" key="1">
    <citation type="submission" date="2020-08" db="EMBL/GenBank/DDBJ databases">
        <title>Multicomponent nature underlies the extraordinary mechanical properties of spider dragline silk.</title>
        <authorList>
            <person name="Kono N."/>
            <person name="Nakamura H."/>
            <person name="Mori M."/>
            <person name="Yoshida Y."/>
            <person name="Ohtoshi R."/>
            <person name="Malay A.D."/>
            <person name="Moran D.A.P."/>
            <person name="Tomita M."/>
            <person name="Numata K."/>
            <person name="Arakawa K."/>
        </authorList>
    </citation>
    <scope>NUCLEOTIDE SEQUENCE</scope>
</reference>
<organism evidence="1 2">
    <name type="scientific">Trichonephila clavipes</name>
    <name type="common">Golden silk orbweaver</name>
    <name type="synonym">Nephila clavipes</name>
    <dbReference type="NCBI Taxonomy" id="2585209"/>
    <lineage>
        <taxon>Eukaryota</taxon>
        <taxon>Metazoa</taxon>
        <taxon>Ecdysozoa</taxon>
        <taxon>Arthropoda</taxon>
        <taxon>Chelicerata</taxon>
        <taxon>Arachnida</taxon>
        <taxon>Araneae</taxon>
        <taxon>Araneomorphae</taxon>
        <taxon>Entelegynae</taxon>
        <taxon>Araneoidea</taxon>
        <taxon>Nephilidae</taxon>
        <taxon>Trichonephila</taxon>
    </lineage>
</organism>
<dbReference type="EMBL" id="BMAU01021134">
    <property type="protein sequence ID" value="GFX91471.1"/>
    <property type="molecule type" value="Genomic_DNA"/>
</dbReference>
<dbReference type="Proteomes" id="UP000887159">
    <property type="component" value="Unassembled WGS sequence"/>
</dbReference>
<gene>
    <name evidence="1" type="primary">NCL1_59947</name>
    <name evidence="1" type="ORF">TNCV_2599201</name>
</gene>
<protein>
    <submittedName>
        <fullName evidence="1">Uncharacterized protein</fullName>
    </submittedName>
</protein>